<gene>
    <name evidence="2" type="ORF">ACFQGD_27530</name>
</gene>
<sequence>MARHARRFDFSAIIDPRWRILARELVLALLAPRHDAVAVLPRAYRNPAHLATAPLRLGELVRLLNWLTDRGVASLADIDDDCCAPYLDYRRHVRDADGVVVGERGPATRRSAAQIIEVLQPMLAAAAYLAITCGPHAVELNRQMRDIDHRVLHTAPQDAPTEAFSALLADHETADEPLPLLPDPYIRRRLETGQWSPDDPLTPIALNPLACQAGFTQFRSRWLPHLRQRLETTLGLVGAEKPFARNAALVDHARGDGVLPWTPPLHRLQATALVGIVRTATIILTAAVSGMRASELMELKVGCRRPPERYGDGLVRYRVASTVVKGQPLGGTPEEWVVIEPAYQAIELAEQLHTDPQEDAPLFGQLAFRIRYQWFRNWVNGPDGQRLGLDPIPEFPVSLRSLRRTLALELAYRPGGVLAAKLHLKHIAATTRTTPPARVVRRPNC</sequence>
<comment type="caution">
    <text evidence="2">The sequence shown here is derived from an EMBL/GenBank/DDBJ whole genome shotgun (WGS) entry which is preliminary data.</text>
</comment>
<dbReference type="RefSeq" id="WP_345390887.1">
    <property type="nucleotide sequence ID" value="NZ_BAABLA010000007.1"/>
</dbReference>
<dbReference type="InterPro" id="IPR011010">
    <property type="entry name" value="DNA_brk_join_enz"/>
</dbReference>
<dbReference type="InterPro" id="IPR013762">
    <property type="entry name" value="Integrase-like_cat_sf"/>
</dbReference>
<reference evidence="3" key="1">
    <citation type="journal article" date="2019" name="Int. J. Syst. Evol. Microbiol.">
        <title>The Global Catalogue of Microorganisms (GCM) 10K type strain sequencing project: providing services to taxonomists for standard genome sequencing and annotation.</title>
        <authorList>
            <consortium name="The Broad Institute Genomics Platform"/>
            <consortium name="The Broad Institute Genome Sequencing Center for Infectious Disease"/>
            <person name="Wu L."/>
            <person name="Ma J."/>
        </authorList>
    </citation>
    <scope>NUCLEOTIDE SEQUENCE [LARGE SCALE GENOMIC DNA]</scope>
    <source>
        <strain evidence="3">KCTC 32255</strain>
    </source>
</reference>
<organism evidence="2 3">
    <name type="scientific">Haloechinothrix salitolerans</name>
    <dbReference type="NCBI Taxonomy" id="926830"/>
    <lineage>
        <taxon>Bacteria</taxon>
        <taxon>Bacillati</taxon>
        <taxon>Actinomycetota</taxon>
        <taxon>Actinomycetes</taxon>
        <taxon>Pseudonocardiales</taxon>
        <taxon>Pseudonocardiaceae</taxon>
        <taxon>Haloechinothrix</taxon>
    </lineage>
</organism>
<evidence type="ECO:0008006" key="4">
    <source>
        <dbReference type="Google" id="ProtNLM"/>
    </source>
</evidence>
<proteinExistence type="predicted"/>
<name>A0ABW2C999_9PSEU</name>
<dbReference type="EMBL" id="JBHSXX010000001">
    <property type="protein sequence ID" value="MFC6870885.1"/>
    <property type="molecule type" value="Genomic_DNA"/>
</dbReference>
<protein>
    <recommendedName>
        <fullName evidence="4">Integrase</fullName>
    </recommendedName>
</protein>
<keyword evidence="1" id="KW-0233">DNA recombination</keyword>
<evidence type="ECO:0000256" key="1">
    <source>
        <dbReference type="ARBA" id="ARBA00023172"/>
    </source>
</evidence>
<accession>A0ABW2C999</accession>
<evidence type="ECO:0000313" key="3">
    <source>
        <dbReference type="Proteomes" id="UP001596337"/>
    </source>
</evidence>
<evidence type="ECO:0000313" key="2">
    <source>
        <dbReference type="EMBL" id="MFC6870885.1"/>
    </source>
</evidence>
<dbReference type="SUPFAM" id="SSF56349">
    <property type="entry name" value="DNA breaking-rejoining enzymes"/>
    <property type="match status" value="1"/>
</dbReference>
<keyword evidence="3" id="KW-1185">Reference proteome</keyword>
<dbReference type="Proteomes" id="UP001596337">
    <property type="component" value="Unassembled WGS sequence"/>
</dbReference>
<dbReference type="Gene3D" id="1.10.443.10">
    <property type="entry name" value="Intergrase catalytic core"/>
    <property type="match status" value="1"/>
</dbReference>